<protein>
    <submittedName>
        <fullName evidence="2">Uncharacterized protein</fullName>
    </submittedName>
</protein>
<feature type="region of interest" description="Disordered" evidence="1">
    <location>
        <begin position="105"/>
        <end position="126"/>
    </location>
</feature>
<proteinExistence type="predicted"/>
<accession>A0A645EJ80</accession>
<evidence type="ECO:0000256" key="1">
    <source>
        <dbReference type="SAM" id="MobiDB-lite"/>
    </source>
</evidence>
<name>A0A645EJ80_9ZZZZ</name>
<organism evidence="2">
    <name type="scientific">bioreactor metagenome</name>
    <dbReference type="NCBI Taxonomy" id="1076179"/>
    <lineage>
        <taxon>unclassified sequences</taxon>
        <taxon>metagenomes</taxon>
        <taxon>ecological metagenomes</taxon>
    </lineage>
</organism>
<evidence type="ECO:0000313" key="2">
    <source>
        <dbReference type="EMBL" id="MPN02021.1"/>
    </source>
</evidence>
<comment type="caution">
    <text evidence="2">The sequence shown here is derived from an EMBL/GenBank/DDBJ whole genome shotgun (WGS) entry which is preliminary data.</text>
</comment>
<reference evidence="2" key="1">
    <citation type="submission" date="2019-08" db="EMBL/GenBank/DDBJ databases">
        <authorList>
            <person name="Kucharzyk K."/>
            <person name="Murdoch R.W."/>
            <person name="Higgins S."/>
            <person name="Loffler F."/>
        </authorList>
    </citation>
    <scope>NUCLEOTIDE SEQUENCE</scope>
</reference>
<feature type="compositionally biased region" description="Low complexity" evidence="1">
    <location>
        <begin position="105"/>
        <end position="114"/>
    </location>
</feature>
<feature type="compositionally biased region" description="Gly residues" evidence="1">
    <location>
        <begin position="115"/>
        <end position="124"/>
    </location>
</feature>
<dbReference type="AlphaFoldDB" id="A0A645EJ80"/>
<sequence>MALVIFIGDPGRILGSDQISFSLLGLLVPLGLGFAKLDHVVLAGLVVRLFVGSAVEVDSVPIDVGDFPVLNLNGHDFFPTRRGKRLIGSKIDAVLIGGDSSGGNRCHSGHHSGSGSRGGRGGNLFGTADCQQQQSGQYYHNGRNHVFLHLHSSLSKL</sequence>
<gene>
    <name evidence="2" type="ORF">SDC9_149234</name>
</gene>
<dbReference type="EMBL" id="VSSQ01047986">
    <property type="protein sequence ID" value="MPN02021.1"/>
    <property type="molecule type" value="Genomic_DNA"/>
</dbReference>